<dbReference type="FunFam" id="3.80.10.10:FF:000095">
    <property type="entry name" value="LRR receptor-like serine/threonine-protein kinase GSO1"/>
    <property type="match status" value="1"/>
</dbReference>
<dbReference type="InterPro" id="IPR003591">
    <property type="entry name" value="Leu-rich_rpt_typical-subtyp"/>
</dbReference>
<feature type="transmembrane region" description="Helical" evidence="12">
    <location>
        <begin position="1004"/>
        <end position="1020"/>
    </location>
</feature>
<feature type="transmembrane region" description="Helical" evidence="12">
    <location>
        <begin position="973"/>
        <end position="997"/>
    </location>
</feature>
<keyword evidence="3" id="KW-1003">Cell membrane</keyword>
<dbReference type="PRINTS" id="PR00019">
    <property type="entry name" value="LEURICHRPT"/>
</dbReference>
<dbReference type="InterPro" id="IPR051502">
    <property type="entry name" value="RLP_Defense_Trigger"/>
</dbReference>
<comment type="subcellular location">
    <subcellularLocation>
        <location evidence="1">Cell membrane</location>
        <topology evidence="1">Single-pass type I membrane protein</topology>
    </subcellularLocation>
</comment>
<dbReference type="FunFam" id="3.80.10.10:FF:000041">
    <property type="entry name" value="LRR receptor-like serine/threonine-protein kinase ERECTA"/>
    <property type="match status" value="1"/>
</dbReference>
<dbReference type="Pfam" id="PF23598">
    <property type="entry name" value="LRR_14"/>
    <property type="match status" value="1"/>
</dbReference>
<dbReference type="Pfam" id="PF13855">
    <property type="entry name" value="LRR_8"/>
    <property type="match status" value="1"/>
</dbReference>
<evidence type="ECO:0000256" key="4">
    <source>
        <dbReference type="ARBA" id="ARBA00022614"/>
    </source>
</evidence>
<dbReference type="Proteomes" id="UP000053555">
    <property type="component" value="Unassembled WGS sequence"/>
</dbReference>
<reference evidence="15" key="1">
    <citation type="submission" date="2014-07" db="EMBL/GenBank/DDBJ databases">
        <title>Identification of a novel salt tolerance gene in wild soybean by whole-genome sequencing.</title>
        <authorList>
            <person name="Lam H.-M."/>
            <person name="Qi X."/>
            <person name="Li M.-W."/>
            <person name="Liu X."/>
            <person name="Xie M."/>
            <person name="Ni M."/>
            <person name="Xu X."/>
        </authorList>
    </citation>
    <scope>NUCLEOTIDE SEQUENCE [LARGE SCALE GENOMIC DNA]</scope>
    <source>
        <tissue evidence="15">Root</tissue>
    </source>
</reference>
<gene>
    <name evidence="15" type="ORF">glysoja_040224</name>
</gene>
<name>A0A0B2R5B1_GLYSO</name>
<dbReference type="GO" id="GO:0004674">
    <property type="term" value="F:protein serine/threonine kinase activity"/>
    <property type="evidence" value="ECO:0007669"/>
    <property type="project" value="UniProtKB-EC"/>
</dbReference>
<dbReference type="Pfam" id="PF00560">
    <property type="entry name" value="LRR_1"/>
    <property type="match status" value="10"/>
</dbReference>
<dbReference type="GO" id="GO:0005886">
    <property type="term" value="C:plasma membrane"/>
    <property type="evidence" value="ECO:0007669"/>
    <property type="project" value="UniProtKB-SubCell"/>
</dbReference>
<keyword evidence="8 12" id="KW-1133">Transmembrane helix</keyword>
<comment type="similarity">
    <text evidence="2">Belongs to the RLP family.</text>
</comment>
<evidence type="ECO:0000256" key="7">
    <source>
        <dbReference type="ARBA" id="ARBA00022737"/>
    </source>
</evidence>
<keyword evidence="6 13" id="KW-0732">Signal</keyword>
<dbReference type="EC" id="2.7.11.1" evidence="15"/>
<protein>
    <submittedName>
        <fullName evidence="15">LRR receptor-like serine/threonine-protein kinase GSO1</fullName>
        <ecNumber evidence="15">2.7.11.1</ecNumber>
    </submittedName>
</protein>
<evidence type="ECO:0000256" key="8">
    <source>
        <dbReference type="ARBA" id="ARBA00022989"/>
    </source>
</evidence>
<evidence type="ECO:0000256" key="10">
    <source>
        <dbReference type="ARBA" id="ARBA00023170"/>
    </source>
</evidence>
<evidence type="ECO:0000256" key="6">
    <source>
        <dbReference type="ARBA" id="ARBA00022729"/>
    </source>
</evidence>
<dbReference type="InterPro" id="IPR001611">
    <property type="entry name" value="Leu-rich_rpt"/>
</dbReference>
<keyword evidence="15" id="KW-0808">Transferase</keyword>
<evidence type="ECO:0000256" key="11">
    <source>
        <dbReference type="ARBA" id="ARBA00023180"/>
    </source>
</evidence>
<feature type="domain" description="Disease resistance R13L4/SHOC-2-like LRR" evidence="14">
    <location>
        <begin position="221"/>
        <end position="432"/>
    </location>
</feature>
<feature type="signal peptide" evidence="13">
    <location>
        <begin position="1"/>
        <end position="26"/>
    </location>
</feature>
<dbReference type="SMART" id="SM00365">
    <property type="entry name" value="LRR_SD22"/>
    <property type="match status" value="6"/>
</dbReference>
<dbReference type="SUPFAM" id="SSF52047">
    <property type="entry name" value="RNI-like"/>
    <property type="match status" value="1"/>
</dbReference>
<evidence type="ECO:0000256" key="5">
    <source>
        <dbReference type="ARBA" id="ARBA00022692"/>
    </source>
</evidence>
<dbReference type="Gene3D" id="3.80.10.10">
    <property type="entry name" value="Ribonuclease Inhibitor"/>
    <property type="match status" value="6"/>
</dbReference>
<evidence type="ECO:0000256" key="12">
    <source>
        <dbReference type="SAM" id="Phobius"/>
    </source>
</evidence>
<accession>A0A0B2R5B1</accession>
<dbReference type="SUPFAM" id="SSF52058">
    <property type="entry name" value="L domain-like"/>
    <property type="match status" value="2"/>
</dbReference>
<dbReference type="EMBL" id="KN652425">
    <property type="protein sequence ID" value="KHN28790.1"/>
    <property type="molecule type" value="Genomic_DNA"/>
</dbReference>
<evidence type="ECO:0000256" key="9">
    <source>
        <dbReference type="ARBA" id="ARBA00023136"/>
    </source>
</evidence>
<dbReference type="InterPro" id="IPR032675">
    <property type="entry name" value="LRR_dom_sf"/>
</dbReference>
<keyword evidence="11" id="KW-0325">Glycoprotein</keyword>
<dbReference type="PROSITE" id="PS51450">
    <property type="entry name" value="LRR"/>
    <property type="match status" value="2"/>
</dbReference>
<feature type="chain" id="PRO_5002094040" evidence="13">
    <location>
        <begin position="27"/>
        <end position="1030"/>
    </location>
</feature>
<keyword evidence="4" id="KW-0433">Leucine-rich repeat</keyword>
<keyword evidence="5 12" id="KW-0812">Transmembrane</keyword>
<sequence length="1030" mass="116976">MIVMRIMKSTVGVCFLFFLLLEAIRCEGCWKEERDALLGLHSRFVNPYYTSDGPDCCQWGGVKCNSSTGRVAQLYISLPEYRTLNYSDFVVFKDLKCILVFETLSSKLRNLEVLDISFNPLTNDILPSLGGFTSLKELYLSYIDLDSDLHIQGLCSSLRNLEILDLSSNNFNNSDITSALSGLSSLKFLDLSICQLTSRSIFSTSNTFHIRNFYDLFWLKNIFNCYNYVYLDISRFTSLKILDLSYNKLDKTLYHFLFYADFHDLSNLEHLILDYNNLENEFLKNIGELTSLKVLSLQQCDINGTLPPTDWFKLKKLEELYLSRNEFEGPLPSSFVNMTSLRNLEISGNHFIGNFDSNLASLTSLEYFGFIGNQFEVPVSFTPFANLSKIKFIYGEGNRVVLDSQHSLQTWIPKFKLQKLIVSSTTETKSLPLPNFLLYQNNLTYIDLSGWKLEGDFPHWLLENNTKMTDALFRNCSFTGTFQLPMSPLPNIQTIDVSDNTVYGQIPSNNISSIYPNLQYLNLSGNNIQGSIPSELGQMSLLYLLDLSENQLSGKIPENILADGHPLQFLKLSNNMLEGPILNIPNGLETLILSHNRFTGRLPSNIFNSSVVLLDVSNNHLVGKLPSYVEKFSRLQGLYMSNNHFEGSIPIELAEPENLSHLDLSQNNLTGHVPSFANSNLQFIHLNNNHLSGLSKRMFNENSSLVMLDLSYNEISSKIQDMIQDLSYTRLNFLLLKGNHFIGDIPKQLCQLTDLSILDLSHNNFSGAIPNCLGKMPFEVKDPAELLQDFYHLIPEPDNRDGTERYELPNVQEKSNFTAKKRTDTYMGSILVYMSGIDLSHNKLKGNIPSELGNLTKIRTLNLSHNDLTGQIPATFSHLVQTESLDLSFNMLNGRIPPQLTTLTSLEVFSVAHNNLSCPTPEFKEQFSTFDESSYEGNPLLCGLPLPKSCNPPPIVIPNDSDTDEHYDSLVDMNFFCVSFVVSYTSALLVIATALYINPYWRQAWFYYMELVSMNCYYFIMDNCSKVFKI</sequence>
<evidence type="ECO:0000256" key="13">
    <source>
        <dbReference type="SAM" id="SignalP"/>
    </source>
</evidence>
<keyword evidence="7" id="KW-0677">Repeat</keyword>
<evidence type="ECO:0000256" key="2">
    <source>
        <dbReference type="ARBA" id="ARBA00009592"/>
    </source>
</evidence>
<dbReference type="PANTHER" id="PTHR48062">
    <property type="entry name" value="RECEPTOR-LIKE PROTEIN 14"/>
    <property type="match status" value="1"/>
</dbReference>
<organism evidence="15">
    <name type="scientific">Glycine soja</name>
    <name type="common">Wild soybean</name>
    <dbReference type="NCBI Taxonomy" id="3848"/>
    <lineage>
        <taxon>Eukaryota</taxon>
        <taxon>Viridiplantae</taxon>
        <taxon>Streptophyta</taxon>
        <taxon>Embryophyta</taxon>
        <taxon>Tracheophyta</taxon>
        <taxon>Spermatophyta</taxon>
        <taxon>Magnoliopsida</taxon>
        <taxon>eudicotyledons</taxon>
        <taxon>Gunneridae</taxon>
        <taxon>Pentapetalae</taxon>
        <taxon>rosids</taxon>
        <taxon>fabids</taxon>
        <taxon>Fabales</taxon>
        <taxon>Fabaceae</taxon>
        <taxon>Papilionoideae</taxon>
        <taxon>50 kb inversion clade</taxon>
        <taxon>NPAAA clade</taxon>
        <taxon>indigoferoid/millettioid clade</taxon>
        <taxon>Phaseoleae</taxon>
        <taxon>Glycine</taxon>
        <taxon>Glycine subgen. Soja</taxon>
    </lineage>
</organism>
<keyword evidence="15" id="KW-0418">Kinase</keyword>
<evidence type="ECO:0000256" key="1">
    <source>
        <dbReference type="ARBA" id="ARBA00004251"/>
    </source>
</evidence>
<keyword evidence="10 15" id="KW-0675">Receptor</keyword>
<dbReference type="FunFam" id="3.80.10.10:FF:000111">
    <property type="entry name" value="LRR receptor-like serine/threonine-protein kinase ERECTA"/>
    <property type="match status" value="1"/>
</dbReference>
<dbReference type="PANTHER" id="PTHR48062:SF21">
    <property type="entry name" value="RECEPTOR-LIKE PROTEIN 12"/>
    <property type="match status" value="1"/>
</dbReference>
<evidence type="ECO:0000256" key="3">
    <source>
        <dbReference type="ARBA" id="ARBA00022475"/>
    </source>
</evidence>
<evidence type="ECO:0000259" key="14">
    <source>
        <dbReference type="Pfam" id="PF23598"/>
    </source>
</evidence>
<keyword evidence="9 12" id="KW-0472">Membrane</keyword>
<dbReference type="AlphaFoldDB" id="A0A0B2R5B1"/>
<dbReference type="InterPro" id="IPR055414">
    <property type="entry name" value="LRR_R13L4/SHOC2-like"/>
</dbReference>
<evidence type="ECO:0000313" key="15">
    <source>
        <dbReference type="EMBL" id="KHN28790.1"/>
    </source>
</evidence>
<proteinExistence type="inferred from homology"/>
<dbReference type="SMART" id="SM00369">
    <property type="entry name" value="LRR_TYP"/>
    <property type="match status" value="11"/>
</dbReference>